<reference evidence="1" key="1">
    <citation type="submission" date="2021-06" db="EMBL/GenBank/DDBJ databases">
        <authorList>
            <person name="Kallberg Y."/>
            <person name="Tangrot J."/>
            <person name="Rosling A."/>
        </authorList>
    </citation>
    <scope>NUCLEOTIDE SEQUENCE</scope>
    <source>
        <strain evidence="1">CL551</strain>
    </source>
</reference>
<feature type="non-terminal residue" evidence="1">
    <location>
        <position position="61"/>
    </location>
</feature>
<protein>
    <submittedName>
        <fullName evidence="1">17500_t:CDS:1</fullName>
    </submittedName>
</protein>
<dbReference type="EMBL" id="CAJVPV010038503">
    <property type="protein sequence ID" value="CAG8756800.1"/>
    <property type="molecule type" value="Genomic_DNA"/>
</dbReference>
<evidence type="ECO:0000313" key="2">
    <source>
        <dbReference type="Proteomes" id="UP000789342"/>
    </source>
</evidence>
<organism evidence="1 2">
    <name type="scientific">Acaulospora morrowiae</name>
    <dbReference type="NCBI Taxonomy" id="94023"/>
    <lineage>
        <taxon>Eukaryota</taxon>
        <taxon>Fungi</taxon>
        <taxon>Fungi incertae sedis</taxon>
        <taxon>Mucoromycota</taxon>
        <taxon>Glomeromycotina</taxon>
        <taxon>Glomeromycetes</taxon>
        <taxon>Diversisporales</taxon>
        <taxon>Acaulosporaceae</taxon>
        <taxon>Acaulospora</taxon>
    </lineage>
</organism>
<feature type="non-terminal residue" evidence="1">
    <location>
        <position position="1"/>
    </location>
</feature>
<sequence length="61" mass="6866">HGQKIIDGAKVVINTGEAIQVGSELYDVYGKTTDEIERLSTLYHNSHKRRTSYDNACPICR</sequence>
<keyword evidence="2" id="KW-1185">Reference proteome</keyword>
<gene>
    <name evidence="1" type="ORF">AMORRO_LOCUS15651</name>
</gene>
<dbReference type="AlphaFoldDB" id="A0A9N9IYB3"/>
<dbReference type="Proteomes" id="UP000789342">
    <property type="component" value="Unassembled WGS sequence"/>
</dbReference>
<name>A0A9N9IYB3_9GLOM</name>
<accession>A0A9N9IYB3</accession>
<comment type="caution">
    <text evidence="1">The sequence shown here is derived from an EMBL/GenBank/DDBJ whole genome shotgun (WGS) entry which is preliminary data.</text>
</comment>
<proteinExistence type="predicted"/>
<evidence type="ECO:0000313" key="1">
    <source>
        <dbReference type="EMBL" id="CAG8756800.1"/>
    </source>
</evidence>